<evidence type="ECO:0000259" key="2">
    <source>
        <dbReference type="PROSITE" id="PS50057"/>
    </source>
</evidence>
<dbReference type="InterPro" id="IPR000299">
    <property type="entry name" value="FERM_domain"/>
</dbReference>
<dbReference type="InterPro" id="IPR014352">
    <property type="entry name" value="FERM/acyl-CoA-bd_prot_sf"/>
</dbReference>
<keyword evidence="1" id="KW-0812">Transmembrane</keyword>
<proteinExistence type="predicted"/>
<dbReference type="Proteomes" id="UP000002852">
    <property type="component" value="Unassembled WGS sequence"/>
</dbReference>
<dbReference type="SMART" id="SM00295">
    <property type="entry name" value="B41"/>
    <property type="match status" value="1"/>
</dbReference>
<dbReference type="SUPFAM" id="SSF54236">
    <property type="entry name" value="Ubiquitin-like"/>
    <property type="match status" value="1"/>
</dbReference>
<sequence length="306" mass="35657">MVALSLKIGVGNVVKTMQFEPSTMVYDACRIIRERVPEAQLGQPNDYGLFLSDEDPKKGIWLEAGKALDYYIHFWCGLLWLNNFFILLNSLLRGDTLEYKKKQRPLKIRMLDGTVKTVMIDDSKIVSDMLMTICARIGITNYDEYSLVRDIGEEKKEETTGTLKRDKTLLRDDKKMEKLKQKLHTDDELNWLDHGRTLREQGVEETEMLLLRRKFFYSDQNVDSRDPVQLNLLYVQARDDILNGSHPVSFDKACEFAGYQCQIQFGDHNESKHKPGFLDLKEFLPKEYIKNKGEKKIFQVRESVEV</sequence>
<dbReference type="InParanoid" id="A0A3B5QMV5"/>
<dbReference type="InterPro" id="IPR029071">
    <property type="entry name" value="Ubiquitin-like_domsf"/>
</dbReference>
<dbReference type="InterPro" id="IPR032425">
    <property type="entry name" value="FERM_f0"/>
</dbReference>
<dbReference type="GO" id="GO:0030036">
    <property type="term" value="P:actin cytoskeleton organization"/>
    <property type="evidence" value="ECO:0007669"/>
    <property type="project" value="TreeGrafter"/>
</dbReference>
<organism evidence="3 4">
    <name type="scientific">Xiphophorus maculatus</name>
    <name type="common">Southern platyfish</name>
    <name type="synonym">Platypoecilus maculatus</name>
    <dbReference type="NCBI Taxonomy" id="8083"/>
    <lineage>
        <taxon>Eukaryota</taxon>
        <taxon>Metazoa</taxon>
        <taxon>Chordata</taxon>
        <taxon>Craniata</taxon>
        <taxon>Vertebrata</taxon>
        <taxon>Euteleostomi</taxon>
        <taxon>Actinopterygii</taxon>
        <taxon>Neopterygii</taxon>
        <taxon>Teleostei</taxon>
        <taxon>Neoteleostei</taxon>
        <taxon>Acanthomorphata</taxon>
        <taxon>Ovalentaria</taxon>
        <taxon>Atherinomorphae</taxon>
        <taxon>Cyprinodontiformes</taxon>
        <taxon>Poeciliidae</taxon>
        <taxon>Poeciliinae</taxon>
        <taxon>Xiphophorus</taxon>
    </lineage>
</organism>
<evidence type="ECO:0000313" key="3">
    <source>
        <dbReference type="Ensembl" id="ENSXMAP00000032844.1"/>
    </source>
</evidence>
<reference evidence="3" key="3">
    <citation type="submission" date="2025-08" db="UniProtKB">
        <authorList>
            <consortium name="Ensembl"/>
        </authorList>
    </citation>
    <scope>IDENTIFICATION</scope>
    <source>
        <strain evidence="3">JP 163 A</strain>
    </source>
</reference>
<dbReference type="STRING" id="8083.ENSXMAP00000032844"/>
<dbReference type="PANTHER" id="PTHR19981">
    <property type="entry name" value="TALIN"/>
    <property type="match status" value="1"/>
</dbReference>
<evidence type="ECO:0000313" key="4">
    <source>
        <dbReference type="Proteomes" id="UP000002852"/>
    </source>
</evidence>
<dbReference type="InterPro" id="IPR018979">
    <property type="entry name" value="FERM_N"/>
</dbReference>
<dbReference type="Pfam" id="PF16511">
    <property type="entry name" value="FERM_f0"/>
    <property type="match status" value="1"/>
</dbReference>
<dbReference type="PANTHER" id="PTHR19981:SF7">
    <property type="entry name" value="TALIN-1"/>
    <property type="match status" value="1"/>
</dbReference>
<dbReference type="GO" id="GO:0005737">
    <property type="term" value="C:cytoplasm"/>
    <property type="evidence" value="ECO:0007669"/>
    <property type="project" value="TreeGrafter"/>
</dbReference>
<reference evidence="3" key="4">
    <citation type="submission" date="2025-09" db="UniProtKB">
        <authorList>
            <consortium name="Ensembl"/>
        </authorList>
    </citation>
    <scope>IDENTIFICATION</scope>
    <source>
        <strain evidence="3">JP 163 A</strain>
    </source>
</reference>
<dbReference type="GO" id="GO:0098609">
    <property type="term" value="P:cell-cell adhesion"/>
    <property type="evidence" value="ECO:0007669"/>
    <property type="project" value="TreeGrafter"/>
</dbReference>
<dbReference type="CDD" id="cd17173">
    <property type="entry name" value="FERM_F1_TLN1"/>
    <property type="match status" value="1"/>
</dbReference>
<reference evidence="4" key="1">
    <citation type="submission" date="2012-01" db="EMBL/GenBank/DDBJ databases">
        <authorList>
            <person name="Walter R."/>
            <person name="Schartl M."/>
            <person name="Warren W."/>
        </authorList>
    </citation>
    <scope>NUCLEOTIDE SEQUENCE [LARGE SCALE GENOMIC DNA]</scope>
    <source>
        <strain evidence="4">JP 163 A</strain>
    </source>
</reference>
<dbReference type="GO" id="GO:0005886">
    <property type="term" value="C:plasma membrane"/>
    <property type="evidence" value="ECO:0007669"/>
    <property type="project" value="TreeGrafter"/>
</dbReference>
<dbReference type="SUPFAM" id="SSF47031">
    <property type="entry name" value="Second domain of FERM"/>
    <property type="match status" value="1"/>
</dbReference>
<evidence type="ECO:0000256" key="1">
    <source>
        <dbReference type="SAM" id="Phobius"/>
    </source>
</evidence>
<dbReference type="AlphaFoldDB" id="A0A3B5QMV5"/>
<dbReference type="PROSITE" id="PS50057">
    <property type="entry name" value="FERM_3"/>
    <property type="match status" value="1"/>
</dbReference>
<dbReference type="InterPro" id="IPR019747">
    <property type="entry name" value="FERM_CS"/>
</dbReference>
<dbReference type="Pfam" id="PF09379">
    <property type="entry name" value="FERM_N"/>
    <property type="match status" value="1"/>
</dbReference>
<dbReference type="PROSITE" id="PS00660">
    <property type="entry name" value="FERM_1"/>
    <property type="match status" value="1"/>
</dbReference>
<dbReference type="FunFam" id="3.10.20.90:FF:000066">
    <property type="entry name" value="Talin 1"/>
    <property type="match status" value="1"/>
</dbReference>
<dbReference type="GeneTree" id="ENSGT00940000157006"/>
<dbReference type="Gene3D" id="1.20.80.10">
    <property type="match status" value="1"/>
</dbReference>
<dbReference type="InterPro" id="IPR035963">
    <property type="entry name" value="FERM_2"/>
</dbReference>
<protein>
    <recommendedName>
        <fullName evidence="2">FERM domain-containing protein</fullName>
    </recommendedName>
</protein>
<dbReference type="GO" id="GO:0005178">
    <property type="term" value="F:integrin binding"/>
    <property type="evidence" value="ECO:0007669"/>
    <property type="project" value="TreeGrafter"/>
</dbReference>
<feature type="transmembrane region" description="Helical" evidence="1">
    <location>
        <begin position="70"/>
        <end position="92"/>
    </location>
</feature>
<dbReference type="GO" id="GO:0005925">
    <property type="term" value="C:focal adhesion"/>
    <property type="evidence" value="ECO:0007669"/>
    <property type="project" value="TreeGrafter"/>
</dbReference>
<dbReference type="InterPro" id="IPR019748">
    <property type="entry name" value="FERM_central"/>
</dbReference>
<dbReference type="Gene3D" id="3.10.20.90">
    <property type="entry name" value="Phosphatidylinositol 3-kinase Catalytic Subunit, Chain A, domain 1"/>
    <property type="match status" value="3"/>
</dbReference>
<dbReference type="OMA" id="ITICTRI"/>
<dbReference type="CDD" id="cd14473">
    <property type="entry name" value="FERM_B-lobe"/>
    <property type="match status" value="1"/>
</dbReference>
<accession>A0A3B5QMV5</accession>
<reference evidence="4" key="2">
    <citation type="journal article" date="2013" name="Nat. Genet.">
        <title>The genome of the platyfish, Xiphophorus maculatus, provides insights into evolutionary adaptation and several complex traits.</title>
        <authorList>
            <person name="Schartl M."/>
            <person name="Walter R.B."/>
            <person name="Shen Y."/>
            <person name="Garcia T."/>
            <person name="Catchen J."/>
            <person name="Amores A."/>
            <person name="Braasch I."/>
            <person name="Chalopin D."/>
            <person name="Volff J.N."/>
            <person name="Lesch K.P."/>
            <person name="Bisazza A."/>
            <person name="Minx P."/>
            <person name="Hillier L."/>
            <person name="Wilson R.K."/>
            <person name="Fuerstenberg S."/>
            <person name="Boore J."/>
            <person name="Searle S."/>
            <person name="Postlethwait J.H."/>
            <person name="Warren W.C."/>
        </authorList>
    </citation>
    <scope>NUCLEOTIDE SEQUENCE [LARGE SCALE GENOMIC DNA]</scope>
    <source>
        <strain evidence="4">JP 163 A</strain>
    </source>
</reference>
<keyword evidence="1" id="KW-0472">Membrane</keyword>
<name>A0A3B5QMV5_XIPMA</name>
<keyword evidence="4" id="KW-1185">Reference proteome</keyword>
<dbReference type="FunFam" id="1.20.80.10:FF:000007">
    <property type="entry name" value="Talin 2"/>
    <property type="match status" value="1"/>
</dbReference>
<keyword evidence="1" id="KW-1133">Transmembrane helix</keyword>
<dbReference type="Ensembl" id="ENSXMAT00000030947.1">
    <property type="protein sequence ID" value="ENSXMAP00000032844.1"/>
    <property type="gene ID" value="ENSXMAG00000024099.1"/>
</dbReference>
<dbReference type="InterPro" id="IPR019749">
    <property type="entry name" value="Band_41_domain"/>
</dbReference>
<dbReference type="Pfam" id="PF00373">
    <property type="entry name" value="FERM_M"/>
    <property type="match status" value="1"/>
</dbReference>
<feature type="domain" description="FERM" evidence="2">
    <location>
        <begin position="104"/>
        <end position="306"/>
    </location>
</feature>